<dbReference type="GO" id="GO:0002926">
    <property type="term" value="P:tRNA wobble base 5-methoxycarbonylmethyl-2-thiouridinylation"/>
    <property type="evidence" value="ECO:0007669"/>
    <property type="project" value="TreeGrafter"/>
</dbReference>
<reference evidence="8" key="1">
    <citation type="journal article" date="2020" name="mSystems">
        <title>Genome- and Community-Level Interaction Insights into Carbon Utilization and Element Cycling Functions of Hydrothermarchaeota in Hydrothermal Sediment.</title>
        <authorList>
            <person name="Zhou Z."/>
            <person name="Liu Y."/>
            <person name="Xu W."/>
            <person name="Pan J."/>
            <person name="Luo Z.H."/>
            <person name="Li M."/>
        </authorList>
    </citation>
    <scope>NUCLEOTIDE SEQUENCE [LARGE SCALE GENOMIC DNA]</scope>
    <source>
        <strain evidence="8">HyVt-517</strain>
    </source>
</reference>
<evidence type="ECO:0000256" key="5">
    <source>
        <dbReference type="ARBA" id="ARBA00023004"/>
    </source>
</evidence>
<dbReference type="PANTHER" id="PTHR11135">
    <property type="entry name" value="HISTONE ACETYLTRANSFERASE-RELATED"/>
    <property type="match status" value="1"/>
</dbReference>
<dbReference type="EMBL" id="DRNS01000053">
    <property type="protein sequence ID" value="HHH14213.1"/>
    <property type="molecule type" value="Genomic_DNA"/>
</dbReference>
<keyword evidence="6" id="KW-0411">Iron-sulfur</keyword>
<dbReference type="SUPFAM" id="SSF102114">
    <property type="entry name" value="Radical SAM enzymes"/>
    <property type="match status" value="1"/>
</dbReference>
<organism evidence="8">
    <name type="scientific">candidate division WWE3 bacterium</name>
    <dbReference type="NCBI Taxonomy" id="2053526"/>
    <lineage>
        <taxon>Bacteria</taxon>
        <taxon>Katanobacteria</taxon>
    </lineage>
</organism>
<gene>
    <name evidence="8" type="ORF">ENJ78_00715</name>
</gene>
<name>A0A7V5J0L6_UNCKA</name>
<keyword evidence="2" id="KW-0004">4Fe-4S</keyword>
<dbReference type="AlphaFoldDB" id="A0A7V5J0L6"/>
<proteinExistence type="predicted"/>
<evidence type="ECO:0000256" key="4">
    <source>
        <dbReference type="ARBA" id="ARBA00022723"/>
    </source>
</evidence>
<evidence type="ECO:0000256" key="3">
    <source>
        <dbReference type="ARBA" id="ARBA00022691"/>
    </source>
</evidence>
<evidence type="ECO:0000256" key="1">
    <source>
        <dbReference type="ARBA" id="ARBA00001966"/>
    </source>
</evidence>
<dbReference type="InterPro" id="IPR058240">
    <property type="entry name" value="rSAM_sf"/>
</dbReference>
<dbReference type="GO" id="GO:0005737">
    <property type="term" value="C:cytoplasm"/>
    <property type="evidence" value="ECO:0007669"/>
    <property type="project" value="TreeGrafter"/>
</dbReference>
<feature type="domain" description="Elp3/MiaA/NifB-like radical SAM core" evidence="7">
    <location>
        <begin position="139"/>
        <end position="388"/>
    </location>
</feature>
<dbReference type="InterPro" id="IPR039661">
    <property type="entry name" value="ELP3"/>
</dbReference>
<dbReference type="InterPro" id="IPR007197">
    <property type="entry name" value="rSAM"/>
</dbReference>
<protein>
    <submittedName>
        <fullName evidence="8">Radical SAM protein</fullName>
    </submittedName>
</protein>
<evidence type="ECO:0000256" key="6">
    <source>
        <dbReference type="ARBA" id="ARBA00023014"/>
    </source>
</evidence>
<feature type="non-terminal residue" evidence="8">
    <location>
        <position position="388"/>
    </location>
</feature>
<evidence type="ECO:0000259" key="7">
    <source>
        <dbReference type="SMART" id="SM00729"/>
    </source>
</evidence>
<dbReference type="PANTHER" id="PTHR11135:SF2">
    <property type="entry name" value="ELONGATOR COMPLEX PROTEIN 3"/>
    <property type="match status" value="1"/>
</dbReference>
<dbReference type="SFLD" id="SFLDG01086">
    <property type="entry name" value="elongater_protein-like"/>
    <property type="match status" value="1"/>
</dbReference>
<accession>A0A7V5J0L6</accession>
<keyword evidence="4" id="KW-0479">Metal-binding</keyword>
<evidence type="ECO:0000256" key="2">
    <source>
        <dbReference type="ARBA" id="ARBA00022485"/>
    </source>
</evidence>
<dbReference type="SMART" id="SM00729">
    <property type="entry name" value="Elp3"/>
    <property type="match status" value="1"/>
</dbReference>
<dbReference type="GO" id="GO:0046872">
    <property type="term" value="F:metal ion binding"/>
    <property type="evidence" value="ECO:0007669"/>
    <property type="project" value="UniProtKB-KW"/>
</dbReference>
<evidence type="ECO:0000313" key="8">
    <source>
        <dbReference type="EMBL" id="HHH14213.1"/>
    </source>
</evidence>
<keyword evidence="5" id="KW-0408">Iron</keyword>
<sequence length="388" mass="45015">MFSCIGKIFSLSIVEILINFGYFFIHTNLYFNGFFCFYYSCKYNLKAMNRYNVNLKLNKKGLKSLIKHLSTKEFSSKEVEKILRKYPKKEGGVFSKSQVLLAYKTLIKNKDLFLNKEQEEFFLLNIRMKKVRTLSGVVPVAVLTKPFPCPGRCIFCPNDVKMPKSYLSSEPGALRALSNKFDPYLQTYNRLVALKNIGHTVQKIEIIILGGTWSSYPKSYQIWFIKRCFDALNDFNKDSSIIKKEMSYEEPLDVVKKQELPKEKTYNLAVSKKLLSNKKHQNQEKATLKELMLAHKKNETAYARCVGLVIETRPDVVNKEEVIWLRTLGVTKVQIGVQSTSNKVLKLNKRDHLLETSEEAVNLLRRMGFKIHLHWMCNLYGSNPQKDK</sequence>
<dbReference type="GO" id="GO:0003824">
    <property type="term" value="F:catalytic activity"/>
    <property type="evidence" value="ECO:0007669"/>
    <property type="project" value="InterPro"/>
</dbReference>
<comment type="cofactor">
    <cofactor evidence="1">
        <name>[4Fe-4S] cluster</name>
        <dbReference type="ChEBI" id="CHEBI:49883"/>
    </cofactor>
</comment>
<comment type="caution">
    <text evidence="8">The sequence shown here is derived from an EMBL/GenBank/DDBJ whole genome shotgun (WGS) entry which is preliminary data.</text>
</comment>
<dbReference type="Proteomes" id="UP000886106">
    <property type="component" value="Unassembled WGS sequence"/>
</dbReference>
<dbReference type="InterPro" id="IPR006638">
    <property type="entry name" value="Elp3/MiaA/NifB-like_rSAM"/>
</dbReference>
<dbReference type="Pfam" id="PF04055">
    <property type="entry name" value="Radical_SAM"/>
    <property type="match status" value="1"/>
</dbReference>
<dbReference type="SFLD" id="SFLDS00029">
    <property type="entry name" value="Radical_SAM"/>
    <property type="match status" value="1"/>
</dbReference>
<keyword evidence="3" id="KW-0949">S-adenosyl-L-methionine</keyword>
<dbReference type="GO" id="GO:0051539">
    <property type="term" value="F:4 iron, 4 sulfur cluster binding"/>
    <property type="evidence" value="ECO:0007669"/>
    <property type="project" value="UniProtKB-KW"/>
</dbReference>
<dbReference type="GO" id="GO:0033588">
    <property type="term" value="C:elongator holoenzyme complex"/>
    <property type="evidence" value="ECO:0007669"/>
    <property type="project" value="TreeGrafter"/>
</dbReference>